<gene>
    <name evidence="2" type="ORF">FRY97_15600</name>
</gene>
<dbReference type="EMBL" id="VOOR01000036">
    <property type="protein sequence ID" value="TXB62136.1"/>
    <property type="molecule type" value="Genomic_DNA"/>
</dbReference>
<keyword evidence="3" id="KW-1185">Reference proteome</keyword>
<organism evidence="2 3">
    <name type="scientific">Phaeodactylibacter luteus</name>
    <dbReference type="NCBI Taxonomy" id="1564516"/>
    <lineage>
        <taxon>Bacteria</taxon>
        <taxon>Pseudomonadati</taxon>
        <taxon>Bacteroidota</taxon>
        <taxon>Saprospiria</taxon>
        <taxon>Saprospirales</taxon>
        <taxon>Haliscomenobacteraceae</taxon>
        <taxon>Phaeodactylibacter</taxon>
    </lineage>
</organism>
<evidence type="ECO:0000313" key="3">
    <source>
        <dbReference type="Proteomes" id="UP000321580"/>
    </source>
</evidence>
<evidence type="ECO:0000313" key="2">
    <source>
        <dbReference type="EMBL" id="TXB62136.1"/>
    </source>
</evidence>
<dbReference type="Proteomes" id="UP000321580">
    <property type="component" value="Unassembled WGS sequence"/>
</dbReference>
<dbReference type="Pfam" id="PF25594">
    <property type="entry name" value="GldB_lipo"/>
    <property type="match status" value="1"/>
</dbReference>
<comment type="caution">
    <text evidence="2">The sequence shown here is derived from an EMBL/GenBank/DDBJ whole genome shotgun (WGS) entry which is preliminary data.</text>
</comment>
<accession>A0A5C6RIA5</accession>
<feature type="chain" id="PRO_5022805379" description="Gliding motility lipoprotein GldB" evidence="1">
    <location>
        <begin position="26"/>
        <end position="347"/>
    </location>
</feature>
<name>A0A5C6RIA5_9BACT</name>
<feature type="signal peptide" evidence="1">
    <location>
        <begin position="1"/>
        <end position="25"/>
    </location>
</feature>
<protein>
    <recommendedName>
        <fullName evidence="4">Gliding motility lipoprotein GldB</fullName>
    </recommendedName>
</protein>
<reference evidence="2 3" key="1">
    <citation type="submission" date="2019-08" db="EMBL/GenBank/DDBJ databases">
        <title>Genome of Phaeodactylibacter luteus.</title>
        <authorList>
            <person name="Bowman J.P."/>
        </authorList>
    </citation>
    <scope>NUCLEOTIDE SEQUENCE [LARGE SCALE GENOMIC DNA]</scope>
    <source>
        <strain evidence="2 3">KCTC 42180</strain>
    </source>
</reference>
<evidence type="ECO:0000256" key="1">
    <source>
        <dbReference type="SAM" id="SignalP"/>
    </source>
</evidence>
<dbReference type="AlphaFoldDB" id="A0A5C6RIA5"/>
<dbReference type="OrthoDB" id="976022at2"/>
<keyword evidence="1" id="KW-0732">Signal</keyword>
<dbReference type="RefSeq" id="WP_147168491.1">
    <property type="nucleotide sequence ID" value="NZ_VOOR01000036.1"/>
</dbReference>
<sequence>MIVKNWQLFAAVAFLSSLFSCQSEAPRQVPDISHIEADTPIRRFEQSLFQLDTAQMEKSLESLTAAYPELAPIYLYQLLGADQPQVAPDGPGPYLKGFLSHEPLQALYDTIQLRYADFSPYKASFDEAFRYFQHYFPEEPLPTVTTLVSEFAIAAFVYGENDLAVSLDYFLGPTYPYQQLNPNDPAFSSYLARTFTPEHLVSKTVQALINGLAAPPREQRLLDLMLMNGRKLYVLDQLLPYTPDSIKLEITGAQTEWLSANELEMWAYLLKEDLIYDTDWQRIRKLVDYSPHSPGMPPEAPGRTANWLGWQIVKAYMKRHPETTLPELLGMTDAQALLDASRYKPER</sequence>
<dbReference type="PROSITE" id="PS51257">
    <property type="entry name" value="PROKAR_LIPOPROTEIN"/>
    <property type="match status" value="1"/>
</dbReference>
<evidence type="ECO:0008006" key="4">
    <source>
        <dbReference type="Google" id="ProtNLM"/>
    </source>
</evidence>
<proteinExistence type="predicted"/>
<dbReference type="InterPro" id="IPR019853">
    <property type="entry name" value="GldB-like"/>
</dbReference>